<dbReference type="SMART" id="SM00849">
    <property type="entry name" value="Lactamase_B"/>
    <property type="match status" value="1"/>
</dbReference>
<dbReference type="PANTHER" id="PTHR46018:SF2">
    <property type="entry name" value="ZINC PHOSPHODIESTERASE ELAC PROTEIN 1"/>
    <property type="match status" value="1"/>
</dbReference>
<name>A0A1F5EJV7_9BACT</name>
<dbReference type="STRING" id="1797582.A2442_03815"/>
<dbReference type="InterPro" id="IPR036866">
    <property type="entry name" value="RibonucZ/Hydroxyglut_hydro"/>
</dbReference>
<accession>A0A1F5EJV7</accession>
<dbReference type="EMBL" id="MFAE01000002">
    <property type="protein sequence ID" value="OGD67671.1"/>
    <property type="molecule type" value="Genomic_DNA"/>
</dbReference>
<evidence type="ECO:0000313" key="3">
    <source>
        <dbReference type="Proteomes" id="UP000179003"/>
    </source>
</evidence>
<evidence type="ECO:0000259" key="1">
    <source>
        <dbReference type="SMART" id="SM00849"/>
    </source>
</evidence>
<dbReference type="CDD" id="cd16272">
    <property type="entry name" value="RNaseZ_MBL-fold"/>
    <property type="match status" value="1"/>
</dbReference>
<dbReference type="InterPro" id="IPR001279">
    <property type="entry name" value="Metallo-B-lactamas"/>
</dbReference>
<dbReference type="Pfam" id="PF23023">
    <property type="entry name" value="Anti-Pycsar_Apyc1"/>
    <property type="match status" value="1"/>
</dbReference>
<gene>
    <name evidence="2" type="ORF">A2442_03815</name>
</gene>
<dbReference type="PANTHER" id="PTHR46018">
    <property type="entry name" value="ZINC PHOSPHODIESTERASE ELAC PROTEIN 1"/>
    <property type="match status" value="1"/>
</dbReference>
<feature type="domain" description="Metallo-beta-lactamase" evidence="1">
    <location>
        <begin position="18"/>
        <end position="224"/>
    </location>
</feature>
<sequence length="257" mass="28876">MKITILGSGSFYTNKERSGPSYLLEVDGKKILIDCGPGTLMRLSQLGVNPTEIDYVFISHFHADHTSDLFAFQMNFRLNDFFYAKKLEKFPTIYGPVGIENFTQKLSQAYQLPAFEDWVNIKYENLSSTLTLGGLTVKSFRTKHTAFGVIADAYSFRFEFEGKFVAFSGDSIKDIGVENASKDVDLFICDSSCTKGNASPAHMDTYEIGEIAETSKVKKVVLSHFYPNTEDIDMVGEVKEKFSGEVIHGEDFMEFNL</sequence>
<comment type="caution">
    <text evidence="2">The sequence shown here is derived from an EMBL/GenBank/DDBJ whole genome shotgun (WGS) entry which is preliminary data.</text>
</comment>
<organism evidence="2 3">
    <name type="scientific">Candidatus Campbellbacteria bacterium RIFOXYC2_FULL_35_25</name>
    <dbReference type="NCBI Taxonomy" id="1797582"/>
    <lineage>
        <taxon>Bacteria</taxon>
        <taxon>Candidatus Campbelliibacteriota</taxon>
    </lineage>
</organism>
<dbReference type="Gene3D" id="3.60.15.10">
    <property type="entry name" value="Ribonuclease Z/Hydroxyacylglutathione hydrolase-like"/>
    <property type="match status" value="1"/>
</dbReference>
<dbReference type="GO" id="GO:0042781">
    <property type="term" value="F:3'-tRNA processing endoribonuclease activity"/>
    <property type="evidence" value="ECO:0007669"/>
    <property type="project" value="TreeGrafter"/>
</dbReference>
<proteinExistence type="predicted"/>
<protein>
    <recommendedName>
        <fullName evidence="1">Metallo-beta-lactamase domain-containing protein</fullName>
    </recommendedName>
</protein>
<reference evidence="2 3" key="1">
    <citation type="journal article" date="2016" name="Nat. Commun.">
        <title>Thousands of microbial genomes shed light on interconnected biogeochemical processes in an aquifer system.</title>
        <authorList>
            <person name="Anantharaman K."/>
            <person name="Brown C.T."/>
            <person name="Hug L.A."/>
            <person name="Sharon I."/>
            <person name="Castelle C.J."/>
            <person name="Probst A.J."/>
            <person name="Thomas B.C."/>
            <person name="Singh A."/>
            <person name="Wilkins M.J."/>
            <person name="Karaoz U."/>
            <person name="Brodie E.L."/>
            <person name="Williams K.H."/>
            <person name="Hubbard S.S."/>
            <person name="Banfield J.F."/>
        </authorList>
    </citation>
    <scope>NUCLEOTIDE SEQUENCE [LARGE SCALE GENOMIC DNA]</scope>
</reference>
<dbReference type="Proteomes" id="UP000179003">
    <property type="component" value="Unassembled WGS sequence"/>
</dbReference>
<evidence type="ECO:0000313" key="2">
    <source>
        <dbReference type="EMBL" id="OGD67671.1"/>
    </source>
</evidence>
<dbReference type="SUPFAM" id="SSF56281">
    <property type="entry name" value="Metallo-hydrolase/oxidoreductase"/>
    <property type="match status" value="1"/>
</dbReference>
<dbReference type="AlphaFoldDB" id="A0A1F5EJV7"/>